<sequence length="183" mass="20962">MFECIQCDSRQNLKCNKPDTSLSQICRAEGPSHCFTQVSEDGHVTRGCQNDLSSNAFNQCSTSTNLCELCDFDNCNTFKFPYDRIVCHHCDETILGSKCQESMKNVTSPCKIYKVDDKCIKRKHGDHTIRQCLSDYPKCYDDKSCEICEADECDFKSQSTIEMHAGNYSIFLMGFYQNRIMLI</sequence>
<dbReference type="PANTHER" id="PTHR21721:SF25">
    <property type="entry name" value="LP18071P"/>
    <property type="match status" value="1"/>
</dbReference>
<feature type="domain" description="DUF753" evidence="1">
    <location>
        <begin position="3"/>
        <end position="76"/>
    </location>
</feature>
<name>A0A336MAY6_CULSO</name>
<accession>A0A336MAY6</accession>
<dbReference type="VEuPathDB" id="VectorBase:CSON013462"/>
<organism evidence="2">
    <name type="scientific">Culicoides sonorensis</name>
    <name type="common">Biting midge</name>
    <dbReference type="NCBI Taxonomy" id="179676"/>
    <lineage>
        <taxon>Eukaryota</taxon>
        <taxon>Metazoa</taxon>
        <taxon>Ecdysozoa</taxon>
        <taxon>Arthropoda</taxon>
        <taxon>Hexapoda</taxon>
        <taxon>Insecta</taxon>
        <taxon>Pterygota</taxon>
        <taxon>Neoptera</taxon>
        <taxon>Endopterygota</taxon>
        <taxon>Diptera</taxon>
        <taxon>Nematocera</taxon>
        <taxon>Chironomoidea</taxon>
        <taxon>Ceratopogonidae</taxon>
        <taxon>Ceratopogoninae</taxon>
        <taxon>Culicoides</taxon>
        <taxon>Monoculicoides</taxon>
    </lineage>
</organism>
<protein>
    <submittedName>
        <fullName evidence="2">CSON013462 protein</fullName>
    </submittedName>
</protein>
<evidence type="ECO:0000313" key="2">
    <source>
        <dbReference type="EMBL" id="SSX26491.1"/>
    </source>
</evidence>
<dbReference type="Pfam" id="PF05444">
    <property type="entry name" value="DUF753"/>
    <property type="match status" value="1"/>
</dbReference>
<evidence type="ECO:0000259" key="1">
    <source>
        <dbReference type="Pfam" id="PF05444"/>
    </source>
</evidence>
<dbReference type="AlphaFoldDB" id="A0A336MAY6"/>
<dbReference type="InterPro" id="IPR008472">
    <property type="entry name" value="DUF753"/>
</dbReference>
<gene>
    <name evidence="2" type="primary">CSON013462</name>
</gene>
<reference evidence="2" key="1">
    <citation type="submission" date="2018-07" db="EMBL/GenBank/DDBJ databases">
        <authorList>
            <person name="Quirk P.G."/>
            <person name="Krulwich T.A."/>
        </authorList>
    </citation>
    <scope>NUCLEOTIDE SEQUENCE</scope>
</reference>
<dbReference type="PANTHER" id="PTHR21721">
    <property type="entry name" value="GH09876P-RELATED"/>
    <property type="match status" value="1"/>
</dbReference>
<dbReference type="EMBL" id="UFQT01000679">
    <property type="protein sequence ID" value="SSX26491.1"/>
    <property type="molecule type" value="Genomic_DNA"/>
</dbReference>
<proteinExistence type="predicted"/>